<dbReference type="Gene3D" id="3.40.47.10">
    <property type="match status" value="1"/>
</dbReference>
<gene>
    <name evidence="8" type="primary">LOC123408168</name>
</gene>
<dbReference type="GO" id="GO:0006633">
    <property type="term" value="P:fatty acid biosynthetic process"/>
    <property type="evidence" value="ECO:0007669"/>
    <property type="project" value="UniProtKB-UniPathway"/>
</dbReference>
<dbReference type="Proteomes" id="UP000011116">
    <property type="component" value="Chromosome 7H"/>
</dbReference>
<dbReference type="Gramene" id="HORVU.MOREX.r2.7HG0541500.1">
    <property type="protein sequence ID" value="HORVU.MOREX.r2.7HG0541500.1"/>
    <property type="gene ID" value="HORVU.MOREX.r2.7HG0541500"/>
</dbReference>
<protein>
    <recommendedName>
        <fullName evidence="4">3-ketoacyl-CoA synthase</fullName>
        <ecNumber evidence="4">2.3.1.-</ecNumber>
    </recommendedName>
</protein>
<evidence type="ECO:0000256" key="5">
    <source>
        <dbReference type="SAM" id="Phobius"/>
    </source>
</evidence>
<keyword evidence="5" id="KW-1133">Transmembrane helix</keyword>
<dbReference type="InterPro" id="IPR013601">
    <property type="entry name" value="FAE1_typ3_polyketide_synth"/>
</dbReference>
<sequence length="502" mass="55632">MDETVHNEMRNFGELLYRRLVCPLPHLVSVTMLLVISSLVVTTLLSMRSVDGLLHNAHDIMTVSLAACSLAAAYTYGSSWSRSVFLVDFAGYKPASAHERTRAKTIHHYGQCGVFTAESMAFQKRILERSGIGNATHFPESVMTVPTDRCLRTANEESHAVVFGVIDELLAKTRVRPIDIGVVIVNSSLYSPSPSLTSLIVNRYVLRNDVVTHNLSGMGCSAGIIAIDLAKRLLQVYIDTYALVVSTENITLNAYTGNYRPMLVTNLLFRMGGAAIFLSNRHDERRRAKYELIDTVRTHRGVSNQSYACVTQEEDEAGHLGVSLSKDLMVVAAEALRANITTLGRHVLPISEQLRFICAVVVKRGFGKKGRSYIPDFTLSLQHFCIHAGGRSVLDELEKSLNLSEWHMEPSRMTLYRFGNTSSSSLWYELAYCEAKGRITRGDHVLQIAFGSGFKCNSAVWKALRTVQGCSATKDSSPWSQDVNVLPVLLPRLMPIIDDDAL</sequence>
<dbReference type="CDD" id="cd00831">
    <property type="entry name" value="CHS_like"/>
    <property type="match status" value="1"/>
</dbReference>
<keyword evidence="9" id="KW-1185">Reference proteome</keyword>
<feature type="domain" description="FAE" evidence="6">
    <location>
        <begin position="81"/>
        <end position="363"/>
    </location>
</feature>
<feature type="transmembrane region" description="Helical" evidence="5">
    <location>
        <begin position="24"/>
        <end position="45"/>
    </location>
</feature>
<dbReference type="GO" id="GO:0016747">
    <property type="term" value="F:acyltransferase activity, transferring groups other than amino-acyl groups"/>
    <property type="evidence" value="ECO:0007669"/>
    <property type="project" value="InterPro"/>
</dbReference>
<dbReference type="PIRSF" id="PIRSF036417">
    <property type="entry name" value="3-ktacl-CoA_syn"/>
    <property type="match status" value="1"/>
</dbReference>
<dbReference type="EnsemblPlants" id="HORVU.MOREX.r3.7HG0652610.1">
    <property type="protein sequence ID" value="HORVU.MOREX.r3.7HG0652610.1"/>
    <property type="gene ID" value="HORVU.MOREX.r3.7HG0652610"/>
</dbReference>
<keyword evidence="3 4" id="KW-0012">Acyltransferase</keyword>
<evidence type="ECO:0000259" key="6">
    <source>
        <dbReference type="Pfam" id="PF08392"/>
    </source>
</evidence>
<evidence type="ECO:0000259" key="7">
    <source>
        <dbReference type="Pfam" id="PF08541"/>
    </source>
</evidence>
<comment type="pathway">
    <text evidence="4">Lipid metabolism; fatty acid biosynthesis.</text>
</comment>
<reference evidence="8" key="3">
    <citation type="submission" date="2022-01" db="UniProtKB">
        <authorList>
            <consortium name="EnsemblPlants"/>
        </authorList>
    </citation>
    <scope>IDENTIFICATION</scope>
    <source>
        <strain evidence="8">subsp. vulgare</strain>
    </source>
</reference>
<organism evidence="8 9">
    <name type="scientific">Hordeum vulgare subsp. vulgare</name>
    <name type="common">Domesticated barley</name>
    <dbReference type="NCBI Taxonomy" id="112509"/>
    <lineage>
        <taxon>Eukaryota</taxon>
        <taxon>Viridiplantae</taxon>
        <taxon>Streptophyta</taxon>
        <taxon>Embryophyta</taxon>
        <taxon>Tracheophyta</taxon>
        <taxon>Spermatophyta</taxon>
        <taxon>Magnoliopsida</taxon>
        <taxon>Liliopsida</taxon>
        <taxon>Poales</taxon>
        <taxon>Poaceae</taxon>
        <taxon>BOP clade</taxon>
        <taxon>Pooideae</taxon>
        <taxon>Triticodae</taxon>
        <taxon>Triticeae</taxon>
        <taxon>Hordeinae</taxon>
        <taxon>Hordeum</taxon>
    </lineage>
</organism>
<reference evidence="8" key="2">
    <citation type="submission" date="2020-10" db="EMBL/GenBank/DDBJ databases">
        <authorList>
            <person name="Scholz U."/>
            <person name="Mascher M."/>
            <person name="Fiebig A."/>
        </authorList>
    </citation>
    <scope>NUCLEOTIDE SEQUENCE [LARGE SCALE GENOMIC DNA]</scope>
    <source>
        <strain evidence="8">cv. Morex</strain>
    </source>
</reference>
<evidence type="ECO:0000256" key="4">
    <source>
        <dbReference type="PIRNR" id="PIRNR036417"/>
    </source>
</evidence>
<dbReference type="Pfam" id="PF08392">
    <property type="entry name" value="FAE1_CUT1_RppA"/>
    <property type="match status" value="1"/>
</dbReference>
<evidence type="ECO:0000313" key="9">
    <source>
        <dbReference type="Proteomes" id="UP000011116"/>
    </source>
</evidence>
<dbReference type="UniPathway" id="UPA00094"/>
<comment type="similarity">
    <text evidence="1 4">Belongs to the thiolase-like superfamily. Chalcone/stilbene synthases family.</text>
</comment>
<dbReference type="Pfam" id="PF08541">
    <property type="entry name" value="ACP_syn_III_C"/>
    <property type="match status" value="1"/>
</dbReference>
<feature type="domain" description="Beta-ketoacyl-[acyl-carrier-protein] synthase III C-terminal" evidence="7">
    <location>
        <begin position="381"/>
        <end position="462"/>
    </location>
</feature>
<dbReference type="GO" id="GO:0016020">
    <property type="term" value="C:membrane"/>
    <property type="evidence" value="ECO:0007669"/>
    <property type="project" value="InterPro"/>
</dbReference>
<evidence type="ECO:0000256" key="2">
    <source>
        <dbReference type="ARBA" id="ARBA00022679"/>
    </source>
</evidence>
<evidence type="ECO:0000313" key="8">
    <source>
        <dbReference type="EnsemblPlants" id="HORVU.MOREX.r3.7HG0652610.1"/>
    </source>
</evidence>
<evidence type="ECO:0000256" key="1">
    <source>
        <dbReference type="ARBA" id="ARBA00005531"/>
    </source>
</evidence>
<dbReference type="SMR" id="A0A8I6Z741"/>
<keyword evidence="2 4" id="KW-0808">Transferase</keyword>
<evidence type="ECO:0000256" key="3">
    <source>
        <dbReference type="ARBA" id="ARBA00023315"/>
    </source>
</evidence>
<dbReference type="AlphaFoldDB" id="A0A8I6Z741"/>
<reference evidence="9" key="1">
    <citation type="journal article" date="2012" name="Nature">
        <title>A physical, genetic and functional sequence assembly of the barley genome.</title>
        <authorList>
            <consortium name="The International Barley Genome Sequencing Consortium"/>
            <person name="Mayer K.F."/>
            <person name="Waugh R."/>
            <person name="Brown J.W."/>
            <person name="Schulman A."/>
            <person name="Langridge P."/>
            <person name="Platzer M."/>
            <person name="Fincher G.B."/>
            <person name="Muehlbauer G.J."/>
            <person name="Sato K."/>
            <person name="Close T.J."/>
            <person name="Wise R.P."/>
            <person name="Stein N."/>
        </authorList>
    </citation>
    <scope>NUCLEOTIDE SEQUENCE [LARGE SCALE GENOMIC DNA]</scope>
    <source>
        <strain evidence="9">cv. Morex</strain>
    </source>
</reference>
<proteinExistence type="inferred from homology"/>
<dbReference type="InterPro" id="IPR012392">
    <property type="entry name" value="3-ktacl-CoA_syn"/>
</dbReference>
<dbReference type="InterPro" id="IPR013747">
    <property type="entry name" value="ACP_syn_III_C"/>
</dbReference>
<accession>A0A8I6Z741</accession>
<keyword evidence="5" id="KW-0472">Membrane</keyword>
<keyword evidence="5" id="KW-0812">Transmembrane</keyword>
<dbReference type="EC" id="2.3.1.-" evidence="4"/>
<dbReference type="InterPro" id="IPR016039">
    <property type="entry name" value="Thiolase-like"/>
</dbReference>
<dbReference type="Gramene" id="HORVU.MOREX.r3.7HG0652610.1">
    <property type="protein sequence ID" value="HORVU.MOREX.r3.7HG0652610.1"/>
    <property type="gene ID" value="HORVU.MOREX.r3.7HG0652610"/>
</dbReference>
<dbReference type="SUPFAM" id="SSF53901">
    <property type="entry name" value="Thiolase-like"/>
    <property type="match status" value="2"/>
</dbReference>
<dbReference type="PANTHER" id="PTHR31561">
    <property type="entry name" value="3-KETOACYL-COA SYNTHASE"/>
    <property type="match status" value="1"/>
</dbReference>
<name>A0A8I6Z741_HORVV</name>